<evidence type="ECO:0000313" key="1">
    <source>
        <dbReference type="EMBL" id="CAI6346063.1"/>
    </source>
</evidence>
<dbReference type="Proteomes" id="UP001160148">
    <property type="component" value="Unassembled WGS sequence"/>
</dbReference>
<reference evidence="1 2" key="1">
    <citation type="submission" date="2023-01" db="EMBL/GenBank/DDBJ databases">
        <authorList>
            <person name="Whitehead M."/>
        </authorList>
    </citation>
    <scope>NUCLEOTIDE SEQUENCE [LARGE SCALE GENOMIC DNA]</scope>
</reference>
<comment type="caution">
    <text evidence="1">The sequence shown here is derived from an EMBL/GenBank/DDBJ whole genome shotgun (WGS) entry which is preliminary data.</text>
</comment>
<keyword evidence="2" id="KW-1185">Reference proteome</keyword>
<dbReference type="EMBL" id="CARXXK010000001">
    <property type="protein sequence ID" value="CAI6346063.1"/>
    <property type="molecule type" value="Genomic_DNA"/>
</dbReference>
<protein>
    <submittedName>
        <fullName evidence="1">Uncharacterized protein</fullName>
    </submittedName>
</protein>
<name>A0AAV0VTI3_9HEMI</name>
<dbReference type="AlphaFoldDB" id="A0AAV0VTI3"/>
<proteinExistence type="predicted"/>
<evidence type="ECO:0000313" key="2">
    <source>
        <dbReference type="Proteomes" id="UP001160148"/>
    </source>
</evidence>
<organism evidence="1 2">
    <name type="scientific">Macrosiphum euphorbiae</name>
    <name type="common">potato aphid</name>
    <dbReference type="NCBI Taxonomy" id="13131"/>
    <lineage>
        <taxon>Eukaryota</taxon>
        <taxon>Metazoa</taxon>
        <taxon>Ecdysozoa</taxon>
        <taxon>Arthropoda</taxon>
        <taxon>Hexapoda</taxon>
        <taxon>Insecta</taxon>
        <taxon>Pterygota</taxon>
        <taxon>Neoptera</taxon>
        <taxon>Paraneoptera</taxon>
        <taxon>Hemiptera</taxon>
        <taxon>Sternorrhyncha</taxon>
        <taxon>Aphidomorpha</taxon>
        <taxon>Aphidoidea</taxon>
        <taxon>Aphididae</taxon>
        <taxon>Macrosiphini</taxon>
        <taxon>Macrosiphum</taxon>
    </lineage>
</organism>
<accession>A0AAV0VTI3</accession>
<sequence length="398" mass="43486">MSGSGHVLMREVPKEVLPSPRPVEAVAALISKPLPQVGSTTLRLGVMQAGMDAATKVGSKTQSYTSWDCASRSFVASYYYSGVGAQPARARRALVDGENELPEPDVPTEQEEWEDTDADMYADGKKVNGNRAAGLVTKKQLATTRVQRLILANGAHNRDRRNAEQQPAVGQEPVAATLVVPTGISAYYADLTQNEATFLADWSTNGRNVADVVGLGMYVVSYRPVPGGNHMYLTRQGVLPGDAHNATENHVNGSFAGIAVQNVPYTTARNERPWWVMDGLVQNLPNLRTPDEVRAPRVLRHPDLSADYAARMEDIIPAPVIQSGSASRERGPGVQDHVEPPDLNVADLRCWYSDTLPLRCVSVTSYRKHYEHTSAIPFSNLYSRIIERLTNPDKAGNM</sequence>
<gene>
    <name evidence="1" type="ORF">MEUPH1_LOCUS3011</name>
</gene>